<evidence type="ECO:0000313" key="7">
    <source>
        <dbReference type="EMBL" id="TMR01252.1"/>
    </source>
</evidence>
<dbReference type="AlphaFoldDB" id="A0A5C4JCR4"/>
<dbReference type="OrthoDB" id="5518337at2"/>
<evidence type="ECO:0000313" key="8">
    <source>
        <dbReference type="Proteomes" id="UP000309174"/>
    </source>
</evidence>
<dbReference type="GO" id="GO:0016987">
    <property type="term" value="F:sigma factor activity"/>
    <property type="evidence" value="ECO:0007669"/>
    <property type="project" value="UniProtKB-KW"/>
</dbReference>
<dbReference type="InterPro" id="IPR013325">
    <property type="entry name" value="RNA_pol_sigma_r2"/>
</dbReference>
<dbReference type="InterPro" id="IPR013324">
    <property type="entry name" value="RNA_pol_sigma_r3/r4-like"/>
</dbReference>
<dbReference type="Pfam" id="PF08281">
    <property type="entry name" value="Sigma70_r4_2"/>
    <property type="match status" value="1"/>
</dbReference>
<evidence type="ECO:0000259" key="6">
    <source>
        <dbReference type="Pfam" id="PF08281"/>
    </source>
</evidence>
<dbReference type="InterPro" id="IPR036388">
    <property type="entry name" value="WH-like_DNA-bd_sf"/>
</dbReference>
<dbReference type="InterPro" id="IPR039425">
    <property type="entry name" value="RNA_pol_sigma-70-like"/>
</dbReference>
<gene>
    <name evidence="7" type="ORF">ETD83_14730</name>
</gene>
<keyword evidence="2" id="KW-0805">Transcription regulation</keyword>
<comment type="similarity">
    <text evidence="1">Belongs to the sigma-70 factor family. ECF subfamily.</text>
</comment>
<proteinExistence type="inferred from homology"/>
<evidence type="ECO:0000256" key="4">
    <source>
        <dbReference type="ARBA" id="ARBA00023163"/>
    </source>
</evidence>
<dbReference type="Gene3D" id="1.10.10.10">
    <property type="entry name" value="Winged helix-like DNA-binding domain superfamily/Winged helix DNA-binding domain"/>
    <property type="match status" value="1"/>
</dbReference>
<dbReference type="InterPro" id="IPR014284">
    <property type="entry name" value="RNA_pol_sigma-70_dom"/>
</dbReference>
<evidence type="ECO:0000256" key="3">
    <source>
        <dbReference type="ARBA" id="ARBA00023082"/>
    </source>
</evidence>
<comment type="caution">
    <text evidence="7">The sequence shown here is derived from an EMBL/GenBank/DDBJ whole genome shotgun (WGS) entry which is preliminary data.</text>
</comment>
<evidence type="ECO:0000256" key="2">
    <source>
        <dbReference type="ARBA" id="ARBA00023015"/>
    </source>
</evidence>
<name>A0A5C4JCR4_9ACTN</name>
<dbReference type="GO" id="GO:0003677">
    <property type="term" value="F:DNA binding"/>
    <property type="evidence" value="ECO:0007669"/>
    <property type="project" value="InterPro"/>
</dbReference>
<dbReference type="Proteomes" id="UP000309174">
    <property type="component" value="Unassembled WGS sequence"/>
</dbReference>
<feature type="domain" description="RNA polymerase sigma-70 region 2" evidence="5">
    <location>
        <begin position="29"/>
        <end position="95"/>
    </location>
</feature>
<keyword evidence="4" id="KW-0804">Transcription</keyword>
<dbReference type="Pfam" id="PF04542">
    <property type="entry name" value="Sigma70_r2"/>
    <property type="match status" value="1"/>
</dbReference>
<dbReference type="NCBIfam" id="TIGR02937">
    <property type="entry name" value="sigma70-ECF"/>
    <property type="match status" value="1"/>
</dbReference>
<sequence>MTAESATGPRQDSELIAESLSRPEVFGELFDRYFKVLSRYAVRRLGVEAAEDVVGETFLVAFSRRQHYDLSYDDARPWLFGIVTKLIARHRRTEAARYRALERSPAERDVAGPADRVAAEVTAKAAGSLLARALGELARRDRDVLLLVAWGDLTYAEVAQALDISVGTVGSRLNRARRRVREFLGDLDLVEERHG</sequence>
<dbReference type="EMBL" id="VCKW01000063">
    <property type="protein sequence ID" value="TMR01252.1"/>
    <property type="molecule type" value="Genomic_DNA"/>
</dbReference>
<dbReference type="InterPro" id="IPR007627">
    <property type="entry name" value="RNA_pol_sigma70_r2"/>
</dbReference>
<feature type="domain" description="RNA polymerase sigma factor 70 region 4 type 2" evidence="6">
    <location>
        <begin position="130"/>
        <end position="179"/>
    </location>
</feature>
<keyword evidence="3" id="KW-0731">Sigma factor</keyword>
<dbReference type="SUPFAM" id="SSF88659">
    <property type="entry name" value="Sigma3 and sigma4 domains of RNA polymerase sigma factors"/>
    <property type="match status" value="1"/>
</dbReference>
<dbReference type="PANTHER" id="PTHR43133">
    <property type="entry name" value="RNA POLYMERASE ECF-TYPE SIGMA FACTO"/>
    <property type="match status" value="1"/>
</dbReference>
<dbReference type="GO" id="GO:0006352">
    <property type="term" value="P:DNA-templated transcription initiation"/>
    <property type="evidence" value="ECO:0007669"/>
    <property type="project" value="InterPro"/>
</dbReference>
<evidence type="ECO:0000259" key="5">
    <source>
        <dbReference type="Pfam" id="PF04542"/>
    </source>
</evidence>
<dbReference type="Gene3D" id="1.10.1740.10">
    <property type="match status" value="1"/>
</dbReference>
<keyword evidence="8" id="KW-1185">Reference proteome</keyword>
<dbReference type="InterPro" id="IPR013249">
    <property type="entry name" value="RNA_pol_sigma70_r4_t2"/>
</dbReference>
<dbReference type="PANTHER" id="PTHR43133:SF25">
    <property type="entry name" value="RNA POLYMERASE SIGMA FACTOR RFAY-RELATED"/>
    <property type="match status" value="1"/>
</dbReference>
<organism evidence="7 8">
    <name type="scientific">Actinomadura soli</name>
    <dbReference type="NCBI Taxonomy" id="2508997"/>
    <lineage>
        <taxon>Bacteria</taxon>
        <taxon>Bacillati</taxon>
        <taxon>Actinomycetota</taxon>
        <taxon>Actinomycetes</taxon>
        <taxon>Streptosporangiales</taxon>
        <taxon>Thermomonosporaceae</taxon>
        <taxon>Actinomadura</taxon>
    </lineage>
</organism>
<evidence type="ECO:0000256" key="1">
    <source>
        <dbReference type="ARBA" id="ARBA00010641"/>
    </source>
</evidence>
<accession>A0A5C4JCR4</accession>
<protein>
    <submittedName>
        <fullName evidence="7">RNA polymerase sigma factor</fullName>
    </submittedName>
</protein>
<reference evidence="7 8" key="1">
    <citation type="submission" date="2019-05" db="EMBL/GenBank/DDBJ databases">
        <title>Draft genome sequence of Actinomadura sp. 14C53.</title>
        <authorList>
            <person name="Saricaoglu S."/>
            <person name="Isik K."/>
        </authorList>
    </citation>
    <scope>NUCLEOTIDE SEQUENCE [LARGE SCALE GENOMIC DNA]</scope>
    <source>
        <strain evidence="7 8">14C53</strain>
    </source>
</reference>
<dbReference type="SUPFAM" id="SSF88946">
    <property type="entry name" value="Sigma2 domain of RNA polymerase sigma factors"/>
    <property type="match status" value="1"/>
</dbReference>
<dbReference type="RefSeq" id="WP_138645685.1">
    <property type="nucleotide sequence ID" value="NZ_VCKW01000063.1"/>
</dbReference>